<dbReference type="Proteomes" id="UP000054928">
    <property type="component" value="Unassembled WGS sequence"/>
</dbReference>
<dbReference type="EMBL" id="CCYD01000409">
    <property type="protein sequence ID" value="CEG39189.1"/>
    <property type="molecule type" value="Genomic_DNA"/>
</dbReference>
<dbReference type="PANTHER" id="PTHR43201">
    <property type="entry name" value="ACYL-COA SYNTHETASE"/>
    <property type="match status" value="1"/>
</dbReference>
<proteinExistence type="inferred from homology"/>
<dbReference type="STRING" id="4781.A0A0P1AE15"/>
<dbReference type="AlphaFoldDB" id="A0A0P1AE15"/>
<dbReference type="OMA" id="HMLLQGE"/>
<evidence type="ECO:0000259" key="2">
    <source>
        <dbReference type="Pfam" id="PF00501"/>
    </source>
</evidence>
<keyword evidence="4" id="KW-1185">Reference proteome</keyword>
<evidence type="ECO:0000313" key="3">
    <source>
        <dbReference type="EMBL" id="CEG39189.1"/>
    </source>
</evidence>
<dbReference type="GO" id="GO:0031956">
    <property type="term" value="F:medium-chain fatty acid-CoA ligase activity"/>
    <property type="evidence" value="ECO:0007669"/>
    <property type="project" value="TreeGrafter"/>
</dbReference>
<dbReference type="SUPFAM" id="SSF56801">
    <property type="entry name" value="Acetyl-CoA synthetase-like"/>
    <property type="match status" value="1"/>
</dbReference>
<dbReference type="Pfam" id="PF00501">
    <property type="entry name" value="AMP-binding"/>
    <property type="match status" value="1"/>
</dbReference>
<dbReference type="GeneID" id="36404299"/>
<accession>A0A0P1AE15</accession>
<dbReference type="PANTHER" id="PTHR43201:SF8">
    <property type="entry name" value="ACYL-COA SYNTHETASE FAMILY MEMBER 3"/>
    <property type="match status" value="1"/>
</dbReference>
<dbReference type="OrthoDB" id="10253115at2759"/>
<dbReference type="InterPro" id="IPR042099">
    <property type="entry name" value="ANL_N_sf"/>
</dbReference>
<dbReference type="GO" id="GO:0006631">
    <property type="term" value="P:fatty acid metabolic process"/>
    <property type="evidence" value="ECO:0007669"/>
    <property type="project" value="TreeGrafter"/>
</dbReference>
<sequence length="492" mass="54647">MHLGVKYGELTLFGTDGRPASSPQLQAADESIQTIRGGLKAKLQPLGLTVLRRAGIRSGDAFILVVDNDRTSVACILGAMILQCICTLVSKNRMNLIKYVKTHTGITRVLMVDDTTESVIVEDDVKATDPTNNAAANLWIRDEEIISKGCVCLLTSGSVGTPKVVLCTWNRMLLQGESTHQQLFPKRSARIICSTSISHAFAINTIFALYTSPCDAQSELCFSSSAVGIYKLLAQHSGLFKVLYATPGIYTALAMMPPTPLYADVSYCAGARVCIPLFQKMRDDFGLILMQNYGSTETGNIAAWILNGTTLDTEIKNMDSNENVQYVGSLWPGVESQITDEGEIVIKTPWQSVGYVANCMLHRFYEAYHSSDLGIIIRYENKIDHIWLYGRLRPEVEIEWQGQRMKFSPDKIEKVLLAHSQVTDALILVQNETFRKQGIIQARIVQDNRFGVIALDMKQWLIDRDMVPLCDSLLIELAEYLPCSPAGKLIYT</sequence>
<protein>
    <submittedName>
        <fullName evidence="3">Amp-dependent synthetase and ligase</fullName>
    </submittedName>
</protein>
<reference evidence="4" key="1">
    <citation type="submission" date="2014-09" db="EMBL/GenBank/DDBJ databases">
        <authorList>
            <person name="Sharma Rahul"/>
            <person name="Thines Marco"/>
        </authorList>
    </citation>
    <scope>NUCLEOTIDE SEQUENCE [LARGE SCALE GENOMIC DNA]</scope>
</reference>
<comment type="similarity">
    <text evidence="1">Belongs to the ATP-dependent AMP-binding enzyme family.</text>
</comment>
<dbReference type="RefSeq" id="XP_024575558.1">
    <property type="nucleotide sequence ID" value="XM_024724709.1"/>
</dbReference>
<keyword evidence="3" id="KW-0436">Ligase</keyword>
<organism evidence="3 4">
    <name type="scientific">Plasmopara halstedii</name>
    <name type="common">Downy mildew of sunflower</name>
    <dbReference type="NCBI Taxonomy" id="4781"/>
    <lineage>
        <taxon>Eukaryota</taxon>
        <taxon>Sar</taxon>
        <taxon>Stramenopiles</taxon>
        <taxon>Oomycota</taxon>
        <taxon>Peronosporomycetes</taxon>
        <taxon>Peronosporales</taxon>
        <taxon>Peronosporaceae</taxon>
        <taxon>Plasmopara</taxon>
    </lineage>
</organism>
<name>A0A0P1AE15_PLAHL</name>
<feature type="domain" description="AMP-dependent synthetase/ligase" evidence="2">
    <location>
        <begin position="50"/>
        <end position="355"/>
    </location>
</feature>
<evidence type="ECO:0000256" key="1">
    <source>
        <dbReference type="ARBA" id="ARBA00006432"/>
    </source>
</evidence>
<dbReference type="Gene3D" id="3.40.50.12780">
    <property type="entry name" value="N-terminal domain of ligase-like"/>
    <property type="match status" value="1"/>
</dbReference>
<dbReference type="InterPro" id="IPR000873">
    <property type="entry name" value="AMP-dep_synth/lig_dom"/>
</dbReference>
<evidence type="ECO:0000313" key="4">
    <source>
        <dbReference type="Proteomes" id="UP000054928"/>
    </source>
</evidence>